<dbReference type="EMBL" id="JAGTTL010000013">
    <property type="protein sequence ID" value="KAK6313898.1"/>
    <property type="molecule type" value="Genomic_DNA"/>
</dbReference>
<feature type="compositionally biased region" description="Basic and acidic residues" evidence="1">
    <location>
        <begin position="986"/>
        <end position="1000"/>
    </location>
</feature>
<dbReference type="GO" id="GO:0005777">
    <property type="term" value="C:peroxisome"/>
    <property type="evidence" value="ECO:0007669"/>
    <property type="project" value="InterPro"/>
</dbReference>
<feature type="region of interest" description="Disordered" evidence="1">
    <location>
        <begin position="823"/>
        <end position="1018"/>
    </location>
</feature>
<feature type="compositionally biased region" description="Basic and acidic residues" evidence="1">
    <location>
        <begin position="915"/>
        <end position="928"/>
    </location>
</feature>
<gene>
    <name evidence="2" type="ORF">J4Q44_G00153570</name>
</gene>
<organism evidence="2 3">
    <name type="scientific">Coregonus suidteri</name>
    <dbReference type="NCBI Taxonomy" id="861788"/>
    <lineage>
        <taxon>Eukaryota</taxon>
        <taxon>Metazoa</taxon>
        <taxon>Chordata</taxon>
        <taxon>Craniata</taxon>
        <taxon>Vertebrata</taxon>
        <taxon>Euteleostomi</taxon>
        <taxon>Actinopterygii</taxon>
        <taxon>Neopterygii</taxon>
        <taxon>Teleostei</taxon>
        <taxon>Protacanthopterygii</taxon>
        <taxon>Salmoniformes</taxon>
        <taxon>Salmonidae</taxon>
        <taxon>Coregoninae</taxon>
        <taxon>Coregonus</taxon>
    </lineage>
</organism>
<dbReference type="InterPro" id="IPR033228">
    <property type="entry name" value="SZT2"/>
</dbReference>
<comment type="caution">
    <text evidence="2">The sequence shown here is derived from an EMBL/GenBank/DDBJ whole genome shotgun (WGS) entry which is preliminary data.</text>
</comment>
<reference evidence="2 3" key="1">
    <citation type="submission" date="2021-04" db="EMBL/GenBank/DDBJ databases">
        <authorList>
            <person name="De Guttry C."/>
            <person name="Zahm M."/>
            <person name="Klopp C."/>
            <person name="Cabau C."/>
            <person name="Louis A."/>
            <person name="Berthelot C."/>
            <person name="Parey E."/>
            <person name="Roest Crollius H."/>
            <person name="Montfort J."/>
            <person name="Robinson-Rechavi M."/>
            <person name="Bucao C."/>
            <person name="Bouchez O."/>
            <person name="Gislard M."/>
            <person name="Lluch J."/>
            <person name="Milhes M."/>
            <person name="Lampietro C."/>
            <person name="Lopez Roques C."/>
            <person name="Donnadieu C."/>
            <person name="Braasch I."/>
            <person name="Desvignes T."/>
            <person name="Postlethwait J."/>
            <person name="Bobe J."/>
            <person name="Wedekind C."/>
            <person name="Guiguen Y."/>
        </authorList>
    </citation>
    <scope>NUCLEOTIDE SEQUENCE [LARGE SCALE GENOMIC DNA]</scope>
    <source>
        <strain evidence="2">Cs_M1</strain>
        <tissue evidence="2">Blood</tissue>
    </source>
</reference>
<feature type="compositionally biased region" description="Basic and acidic residues" evidence="1">
    <location>
        <begin position="968"/>
        <end position="978"/>
    </location>
</feature>
<dbReference type="PANTHER" id="PTHR14918:SF3">
    <property type="entry name" value="KICSTOR COMPLEX PROTEIN SZT2"/>
    <property type="match status" value="1"/>
</dbReference>
<feature type="compositionally biased region" description="Polar residues" evidence="1">
    <location>
        <begin position="106"/>
        <end position="119"/>
    </location>
</feature>
<dbReference type="Proteomes" id="UP001356427">
    <property type="component" value="Unassembled WGS sequence"/>
</dbReference>
<protein>
    <submittedName>
        <fullName evidence="2">Uncharacterized protein</fullName>
    </submittedName>
</protein>
<dbReference type="AlphaFoldDB" id="A0AAN8LNT2"/>
<proteinExistence type="predicted"/>
<evidence type="ECO:0000256" key="1">
    <source>
        <dbReference type="SAM" id="MobiDB-lite"/>
    </source>
</evidence>
<dbReference type="PANTHER" id="PTHR14918">
    <property type="entry name" value="KICSTOR COMPLEX PROTEIN SZT2"/>
    <property type="match status" value="1"/>
</dbReference>
<evidence type="ECO:0000313" key="2">
    <source>
        <dbReference type="EMBL" id="KAK6313898.1"/>
    </source>
</evidence>
<feature type="compositionally biased region" description="Basic and acidic residues" evidence="1">
    <location>
        <begin position="185"/>
        <end position="194"/>
    </location>
</feature>
<name>A0AAN8LNT2_9TELE</name>
<evidence type="ECO:0000313" key="3">
    <source>
        <dbReference type="Proteomes" id="UP001356427"/>
    </source>
</evidence>
<accession>A0AAN8LNT2</accession>
<feature type="region of interest" description="Disordered" evidence="1">
    <location>
        <begin position="106"/>
        <end position="340"/>
    </location>
</feature>
<feature type="compositionally biased region" description="Basic and acidic residues" evidence="1">
    <location>
        <begin position="1007"/>
        <end position="1018"/>
    </location>
</feature>
<feature type="compositionally biased region" description="Low complexity" evidence="1">
    <location>
        <begin position="301"/>
        <end position="316"/>
    </location>
</feature>
<feature type="compositionally biased region" description="Polar residues" evidence="1">
    <location>
        <begin position="254"/>
        <end position="295"/>
    </location>
</feature>
<feature type="compositionally biased region" description="Polar residues" evidence="1">
    <location>
        <begin position="238"/>
        <end position="247"/>
    </location>
</feature>
<keyword evidence="3" id="KW-1185">Reference proteome</keyword>
<feature type="compositionally biased region" description="Acidic residues" evidence="1">
    <location>
        <begin position="327"/>
        <end position="338"/>
    </location>
</feature>
<sequence length="1018" mass="113059">MRSVGSWRMRSCQLCVTPGSSARPRYRRWRITCFAQAGDHAVTVRSFPCSLFSALSSPWKSSEEFHSMSFSGYLLNREQDNFHYMSLSRLHPQRIQAAKRLSESTVNTEVAGQASQPTNHCADVDDSTRALSNHGAPGRRPDHKAEVERVELDSEGEEKTPAVGAFSESGSDPAQDPSNPPAKPTRADSEEGPRPRLSSVGATSTAAGDRPRVSSVGASTGRPRLSSVGRGGEVMGPQLSSVGSSFTAMGDRGQLTTPQLQPSTSTDRSSEYTTSPKTPSTVSLAESVQSTTHSSGKLRPSRVQSVVSSQGSLDSDMLGYDGGSSDSECESPTMEEQESQSPLVPDFWLIVKIHQDRVEVYSHSRSFNEGKEDGRLLLQDLNDSHVCNSLLVAESEEDIWKNESLHRLRLANSDADYNAEETYQPRDYLAATMQFIPGHFACEVVWSTVIHIHPRLKMGPNMCVSRAIQALRSVLNAMCVVNRKSMFVYQERTTKSVFYLRLSEMSQTGKYSDLDGNLRPMSRCVGLARSQEPLFSEDLTGSRSFLEGARPVGQVDKHILLLVHGVGSAGPEITDELVKVLKKRLDETTLDIITIMLGRNCKLTPADVEFIQPSGSPATEVMEFTLPQCFIPWTHAVAHYLRQNLLIFLHIPKYTDSYVEHHFKHYFNQSSELPDSDIYLYNKPGGQGTGGKGTMSDLVQHLFPPSQFQGIASIALSFVDPQGFPLQVLAQDCTTPPRGDPSTILLQPEQFDALTTVIKVDSNNLRSGSEMRVRFDIWEQGNVSPLQLTDKLRGALRHALCDVIMELRVLPNPLCLETFYTTPGRDQREDTTNGRLSSPPLEVKEFKHSFLPRSGIRSVKNSPSPITLIPPPSGTSRNTGPSTPESTTPTGKTTRRSFWEILSKPDSSELGIPKTTEDIVQEKGEEGRTRRRHKTENMKQQWSQEKGEEGRTRRRHKTENMKQQWSQEKGEGVGDTRNMKQQWSQEKGEEGRTGRHKTENKSSGARRRGEDIGHVARQ</sequence>
<feature type="compositionally biased region" description="Basic and acidic residues" evidence="1">
    <location>
        <begin position="139"/>
        <end position="160"/>
    </location>
</feature>
<feature type="compositionally biased region" description="Low complexity" evidence="1">
    <location>
        <begin position="874"/>
        <end position="892"/>
    </location>
</feature>